<dbReference type="RefSeq" id="XP_040796307.1">
    <property type="nucleotide sequence ID" value="XM_040940264.1"/>
</dbReference>
<reference evidence="1 2" key="1">
    <citation type="submission" date="2018-02" db="EMBL/GenBank/DDBJ databases">
        <title>The genomes of Aspergillus section Nigri reveals drivers in fungal speciation.</title>
        <authorList>
            <consortium name="DOE Joint Genome Institute"/>
            <person name="Vesth T.C."/>
            <person name="Nybo J."/>
            <person name="Theobald S."/>
            <person name="Brandl J."/>
            <person name="Frisvad J.C."/>
            <person name="Nielsen K.F."/>
            <person name="Lyhne E.K."/>
            <person name="Kogle M.E."/>
            <person name="Kuo A."/>
            <person name="Riley R."/>
            <person name="Clum A."/>
            <person name="Nolan M."/>
            <person name="Lipzen A."/>
            <person name="Salamov A."/>
            <person name="Henrissat B."/>
            <person name="Wiebenga A."/>
            <person name="De vries R.P."/>
            <person name="Grigoriev I.V."/>
            <person name="Mortensen U.H."/>
            <person name="Andersen M.R."/>
            <person name="Baker S.E."/>
        </authorList>
    </citation>
    <scope>NUCLEOTIDE SEQUENCE [LARGE SCALE GENOMIC DNA]</scope>
    <source>
        <strain evidence="1 2">CBS 313.89</strain>
    </source>
</reference>
<evidence type="ECO:0000313" key="2">
    <source>
        <dbReference type="Proteomes" id="UP000249789"/>
    </source>
</evidence>
<gene>
    <name evidence="1" type="ORF">BO72DRAFT_279482</name>
</gene>
<dbReference type="Proteomes" id="UP000249789">
    <property type="component" value="Unassembled WGS sequence"/>
</dbReference>
<proteinExistence type="predicted"/>
<dbReference type="GeneID" id="63857597"/>
<name>A0A8G1RIB5_9EURO</name>
<sequence>MSLGQPLPVWISVSTKEALTRLTYPYVLQVRARYQIRHADWCLLVPPWCLAQTKRGQQSACTYIIDRRVESFKPNFCPVPWGNLTWELPPEQAGRERASLTLDNAMSPSRPSKLPQIPSTTNARNQLSAYRPNQGMGRYLSAVLSIRVLIVPQHASPSSMHLQTALFDEGLSALSTAYSSVSNNQRPSHNSYLIRNLTVQCLK</sequence>
<evidence type="ECO:0000313" key="1">
    <source>
        <dbReference type="EMBL" id="RAK72295.1"/>
    </source>
</evidence>
<accession>A0A8G1RIB5</accession>
<protein>
    <submittedName>
        <fullName evidence="1">Uncharacterized protein</fullName>
    </submittedName>
</protein>
<dbReference type="AlphaFoldDB" id="A0A8G1RIB5"/>
<dbReference type="EMBL" id="KZ824698">
    <property type="protein sequence ID" value="RAK72295.1"/>
    <property type="molecule type" value="Genomic_DNA"/>
</dbReference>
<organism evidence="1 2">
    <name type="scientific">Aspergillus fijiensis CBS 313.89</name>
    <dbReference type="NCBI Taxonomy" id="1448319"/>
    <lineage>
        <taxon>Eukaryota</taxon>
        <taxon>Fungi</taxon>
        <taxon>Dikarya</taxon>
        <taxon>Ascomycota</taxon>
        <taxon>Pezizomycotina</taxon>
        <taxon>Eurotiomycetes</taxon>
        <taxon>Eurotiomycetidae</taxon>
        <taxon>Eurotiales</taxon>
        <taxon>Aspergillaceae</taxon>
        <taxon>Aspergillus</taxon>
    </lineage>
</organism>
<keyword evidence="2" id="KW-1185">Reference proteome</keyword>
<dbReference type="VEuPathDB" id="FungiDB:BO72DRAFT_279482"/>